<evidence type="ECO:0000256" key="3">
    <source>
        <dbReference type="ARBA" id="ARBA00023204"/>
    </source>
</evidence>
<dbReference type="NCBIfam" id="TIGR00585">
    <property type="entry name" value="mutl"/>
    <property type="match status" value="1"/>
</dbReference>
<name>A0A922MUN2_SPOEX</name>
<gene>
    <name evidence="5" type="ORF">HF086_010633</name>
</gene>
<dbReference type="GO" id="GO:0032389">
    <property type="term" value="C:MutLalpha complex"/>
    <property type="evidence" value="ECO:0007669"/>
    <property type="project" value="TreeGrafter"/>
</dbReference>
<accession>A0A922MUN2</accession>
<organism evidence="5 6">
    <name type="scientific">Spodoptera exigua</name>
    <name type="common">Beet armyworm</name>
    <name type="synonym">Noctua fulgens</name>
    <dbReference type="NCBI Taxonomy" id="7107"/>
    <lineage>
        <taxon>Eukaryota</taxon>
        <taxon>Metazoa</taxon>
        <taxon>Ecdysozoa</taxon>
        <taxon>Arthropoda</taxon>
        <taxon>Hexapoda</taxon>
        <taxon>Insecta</taxon>
        <taxon>Pterygota</taxon>
        <taxon>Neoptera</taxon>
        <taxon>Endopterygota</taxon>
        <taxon>Lepidoptera</taxon>
        <taxon>Glossata</taxon>
        <taxon>Ditrysia</taxon>
        <taxon>Noctuoidea</taxon>
        <taxon>Noctuidae</taxon>
        <taxon>Amphipyrinae</taxon>
        <taxon>Spodoptera</taxon>
    </lineage>
</organism>
<dbReference type="InterPro" id="IPR038973">
    <property type="entry name" value="MutL/Mlh/Pms-like"/>
</dbReference>
<dbReference type="PANTHER" id="PTHR10073">
    <property type="entry name" value="DNA MISMATCH REPAIR PROTEIN MLH, PMS, MUTL"/>
    <property type="match status" value="1"/>
</dbReference>
<dbReference type="CDD" id="cd16926">
    <property type="entry name" value="HATPase_MutL-MLH-PMS-like"/>
    <property type="match status" value="1"/>
</dbReference>
<dbReference type="Pfam" id="PF16413">
    <property type="entry name" value="Mlh1_C"/>
    <property type="match status" value="1"/>
</dbReference>
<comment type="similarity">
    <text evidence="1">Belongs to the DNA mismatch repair MutL/HexB family.</text>
</comment>
<dbReference type="SUPFAM" id="SSF55874">
    <property type="entry name" value="ATPase domain of HSP90 chaperone/DNA topoisomerase II/histidine kinase"/>
    <property type="match status" value="1"/>
</dbReference>
<dbReference type="Pfam" id="PF13589">
    <property type="entry name" value="HATPase_c_3"/>
    <property type="match status" value="1"/>
</dbReference>
<comment type="caution">
    <text evidence="5">The sequence shown here is derived from an EMBL/GenBank/DDBJ whole genome shotgun (WGS) entry which is preliminary data.</text>
</comment>
<dbReference type="PROSITE" id="PS00058">
    <property type="entry name" value="DNA_MISMATCH_REPAIR_1"/>
    <property type="match status" value="1"/>
</dbReference>
<sequence>MGEPGIIRKLNEEVVNRIAAGEIVQRPSNALKELIENSLDAKATNIVITVKAGGLKYLQAILLFQIQDNGTGIRSEDLEIVCERFTTSKLREYEDLKEIATYGFRGEALSSISHIAHLTILTKTAASKCAYKASYENGKLKAAMKPCAGNNGTQITVEDLFYNVIARKKSLRSPTEEYTHIMEVVGGRHNGRRDREKTTETKANPSYMVRVNSDVQKIDKFFPTLNKPNETVTDTDINMDEQNEAVNTKVPDVIVNTESQEVLESSILEEPRNEKDRQEKYKTHTAVDQANLSYIDPKESFKTRTFKYERVETKLTSVKQLRLDVENKCNMNLREILANLIFIACIDCHKSLIQHSTKLYLCDTTRFAEELFYETLLYDFQNFGLIKLSSPLPLEELFVLGLSSQDSNWDPELGDMRDMAQQMSELLVGKRNMLYEYFSFEINSNGELLALPLLLDGHTPFMGALPTYLVRLVTEVNWDSEKECFETFSRQTAIFYSQPNPDPNPDSLRSEQWRQEHVLFPAIRRNFLPPTTFVHNGAILQIASLNDLYKVFERC</sequence>
<dbReference type="GO" id="GO:0006298">
    <property type="term" value="P:mismatch repair"/>
    <property type="evidence" value="ECO:0007669"/>
    <property type="project" value="InterPro"/>
</dbReference>
<dbReference type="AlphaFoldDB" id="A0A922MUN2"/>
<keyword evidence="3" id="KW-0234">DNA repair</keyword>
<protein>
    <recommendedName>
        <fullName evidence="4">DNA mismatch repair protein Mlh1 C-terminal domain-containing protein</fullName>
    </recommendedName>
</protein>
<proteinExistence type="inferred from homology"/>
<dbReference type="FunFam" id="3.30.565.10:FF:000003">
    <property type="entry name" value="DNA mismatch repair endonuclease MutL"/>
    <property type="match status" value="1"/>
</dbReference>
<evidence type="ECO:0000313" key="6">
    <source>
        <dbReference type="Proteomes" id="UP000814243"/>
    </source>
</evidence>
<dbReference type="Gene3D" id="3.30.565.10">
    <property type="entry name" value="Histidine kinase-like ATPase, C-terminal domain"/>
    <property type="match status" value="1"/>
</dbReference>
<dbReference type="Proteomes" id="UP000814243">
    <property type="component" value="Unassembled WGS sequence"/>
</dbReference>
<evidence type="ECO:0000256" key="2">
    <source>
        <dbReference type="ARBA" id="ARBA00022763"/>
    </source>
</evidence>
<evidence type="ECO:0000313" key="5">
    <source>
        <dbReference type="EMBL" id="KAH9643181.1"/>
    </source>
</evidence>
<keyword evidence="2" id="KW-0227">DNA damage</keyword>
<dbReference type="InterPro" id="IPR002099">
    <property type="entry name" value="MutL/Mlh/PMS"/>
</dbReference>
<feature type="domain" description="DNA mismatch repair protein Mlh1 C-terminal" evidence="4">
    <location>
        <begin position="314"/>
        <end position="555"/>
    </location>
</feature>
<dbReference type="EMBL" id="JACEFF010000153">
    <property type="protein sequence ID" value="KAH9643181.1"/>
    <property type="molecule type" value="Genomic_DNA"/>
</dbReference>
<dbReference type="GO" id="GO:0140664">
    <property type="term" value="F:ATP-dependent DNA damage sensor activity"/>
    <property type="evidence" value="ECO:0007669"/>
    <property type="project" value="InterPro"/>
</dbReference>
<reference evidence="5" key="1">
    <citation type="journal article" date="2021" name="G3 (Bethesda)">
        <title>Genome and transcriptome analysis of the beet armyworm Spodoptera exigua reveals targets for pest control. .</title>
        <authorList>
            <person name="Simon S."/>
            <person name="Breeschoten T."/>
            <person name="Jansen H.J."/>
            <person name="Dirks R.P."/>
            <person name="Schranz M.E."/>
            <person name="Ros V.I.D."/>
        </authorList>
    </citation>
    <scope>NUCLEOTIDE SEQUENCE</scope>
    <source>
        <strain evidence="5">TB_SE_WUR_2020</strain>
    </source>
</reference>
<dbReference type="InterPro" id="IPR036890">
    <property type="entry name" value="HATPase_C_sf"/>
</dbReference>
<dbReference type="GO" id="GO:0030983">
    <property type="term" value="F:mismatched DNA binding"/>
    <property type="evidence" value="ECO:0007669"/>
    <property type="project" value="InterPro"/>
</dbReference>
<evidence type="ECO:0000256" key="1">
    <source>
        <dbReference type="ARBA" id="ARBA00006082"/>
    </source>
</evidence>
<dbReference type="GO" id="GO:0016887">
    <property type="term" value="F:ATP hydrolysis activity"/>
    <property type="evidence" value="ECO:0007669"/>
    <property type="project" value="InterPro"/>
</dbReference>
<dbReference type="InterPro" id="IPR032189">
    <property type="entry name" value="Mlh1_C"/>
</dbReference>
<dbReference type="PANTHER" id="PTHR10073:SF12">
    <property type="entry name" value="DNA MISMATCH REPAIR PROTEIN MLH1"/>
    <property type="match status" value="1"/>
</dbReference>
<evidence type="ECO:0000259" key="4">
    <source>
        <dbReference type="Pfam" id="PF16413"/>
    </source>
</evidence>
<dbReference type="InterPro" id="IPR014762">
    <property type="entry name" value="DNA_mismatch_repair_CS"/>
</dbReference>
<dbReference type="GO" id="GO:0005524">
    <property type="term" value="F:ATP binding"/>
    <property type="evidence" value="ECO:0007669"/>
    <property type="project" value="InterPro"/>
</dbReference>